<evidence type="ECO:0000256" key="5">
    <source>
        <dbReference type="ARBA" id="ARBA00020555"/>
    </source>
</evidence>
<protein>
    <recommendedName>
        <fullName evidence="5 7">Uronate isomerase</fullName>
        <ecNumber evidence="4 7">5.3.1.12</ecNumber>
    </recommendedName>
    <alternativeName>
        <fullName evidence="7">Glucuronate isomerase</fullName>
    </alternativeName>
    <alternativeName>
        <fullName evidence="7">Uronic isomerase</fullName>
    </alternativeName>
</protein>
<evidence type="ECO:0000256" key="1">
    <source>
        <dbReference type="ARBA" id="ARBA00001165"/>
    </source>
</evidence>
<keyword evidence="6 7" id="KW-0413">Isomerase</keyword>
<proteinExistence type="inferred from homology"/>
<dbReference type="InterPro" id="IPR032466">
    <property type="entry name" value="Metal_Hydrolase"/>
</dbReference>
<keyword evidence="9" id="KW-1185">Reference proteome</keyword>
<dbReference type="GO" id="GO:0042840">
    <property type="term" value="P:D-glucuronate catabolic process"/>
    <property type="evidence" value="ECO:0007669"/>
    <property type="project" value="TreeGrafter"/>
</dbReference>
<evidence type="ECO:0000256" key="6">
    <source>
        <dbReference type="ARBA" id="ARBA00023235"/>
    </source>
</evidence>
<comment type="pathway">
    <text evidence="2 7">Carbohydrate metabolism; pentose and glucuronate interconversion.</text>
</comment>
<dbReference type="RefSeq" id="WP_137088876.1">
    <property type="nucleotide sequence ID" value="NZ_CP028923.1"/>
</dbReference>
<dbReference type="GO" id="GO:0008880">
    <property type="term" value="F:glucuronate isomerase activity"/>
    <property type="evidence" value="ECO:0007669"/>
    <property type="project" value="UniProtKB-UniRule"/>
</dbReference>
<dbReference type="Proteomes" id="UP000298616">
    <property type="component" value="Chromosome"/>
</dbReference>
<accession>A0A4D7K1F1</accession>
<evidence type="ECO:0000313" key="9">
    <source>
        <dbReference type="Proteomes" id="UP000298616"/>
    </source>
</evidence>
<dbReference type="InterPro" id="IPR003766">
    <property type="entry name" value="Uronate_isomerase"/>
</dbReference>
<reference evidence="8 9" key="1">
    <citation type="submission" date="2018-04" db="EMBL/GenBank/DDBJ databases">
        <title>Complete genome uncultured novel isolate.</title>
        <authorList>
            <person name="Merlino G."/>
        </authorList>
    </citation>
    <scope>NUCLEOTIDE SEQUENCE [LARGE SCALE GENOMIC DNA]</scope>
    <source>
        <strain evidence="9">R1DC9</strain>
    </source>
</reference>
<dbReference type="GO" id="GO:0019698">
    <property type="term" value="P:D-galacturonate catabolic process"/>
    <property type="evidence" value="ECO:0007669"/>
    <property type="project" value="TreeGrafter"/>
</dbReference>
<name>A0A4D7K1F1_9BACT</name>
<evidence type="ECO:0000256" key="4">
    <source>
        <dbReference type="ARBA" id="ARBA00012546"/>
    </source>
</evidence>
<dbReference type="AlphaFoldDB" id="A0A4D7K1F1"/>
<comment type="catalytic activity">
    <reaction evidence="7">
        <text>aldehydo-D-galacturonate = keto-D-tagaturonate</text>
        <dbReference type="Rhea" id="RHEA:27702"/>
        <dbReference type="ChEBI" id="CHEBI:12952"/>
        <dbReference type="ChEBI" id="CHEBI:17886"/>
    </reaction>
</comment>
<comment type="catalytic activity">
    <reaction evidence="1 7">
        <text>D-glucuronate = D-fructuronate</text>
        <dbReference type="Rhea" id="RHEA:13049"/>
        <dbReference type="ChEBI" id="CHEBI:58720"/>
        <dbReference type="ChEBI" id="CHEBI:59863"/>
        <dbReference type="EC" id="5.3.1.12"/>
    </reaction>
</comment>
<organism evidence="8 9">
    <name type="scientific">Mangrovivirga cuniculi</name>
    <dbReference type="NCBI Taxonomy" id="2715131"/>
    <lineage>
        <taxon>Bacteria</taxon>
        <taxon>Pseudomonadati</taxon>
        <taxon>Bacteroidota</taxon>
        <taxon>Cytophagia</taxon>
        <taxon>Cytophagales</taxon>
        <taxon>Mangrovivirgaceae</taxon>
        <taxon>Mangrovivirga</taxon>
    </lineage>
</organism>
<dbReference type="PANTHER" id="PTHR30068:SF4">
    <property type="entry name" value="URONATE ISOMERASE"/>
    <property type="match status" value="1"/>
</dbReference>
<evidence type="ECO:0000256" key="7">
    <source>
        <dbReference type="HAMAP-Rule" id="MF_00675"/>
    </source>
</evidence>
<dbReference type="Pfam" id="PF02614">
    <property type="entry name" value="UxaC"/>
    <property type="match status" value="1"/>
</dbReference>
<gene>
    <name evidence="7" type="primary">uxaC</name>
    <name evidence="8" type="ORF">DCC35_00190</name>
</gene>
<comment type="similarity">
    <text evidence="3 7">Belongs to the metallo-dependent hydrolases superfamily. Uronate isomerase family.</text>
</comment>
<dbReference type="Gene3D" id="1.10.2020.10">
    <property type="entry name" value="uronate isomerase, domain 2, chain A"/>
    <property type="match status" value="1"/>
</dbReference>
<dbReference type="OrthoDB" id="9766564at2"/>
<sequence>MGTIIQENFLLQNEPAQRLYHEFAKDEPIIDYHCHLPPEELGEDHQFENLTQIWLKGDHYKWRAMRTMGVDEKFITGSASDKEKFMWWAKTVPMTIRNPLFHWTHLELNRYFGIDEYLNEESAESIYDRCNELLATKEFSARGIPKKMNVRVICTTDDPTDNLEYHKQMAKEGYEVKVYPTFRPDNILKAEDTVFLRGYISKLSHVSGIDISSLKNLIDALQKRVDYFHDQGCRLSDHGLNYIDSDDFDESAVSKTFHKIIDGNGSLNNDEISSYKSYILYQLGIMYHARNWTQQFHLGALRNNNQRLLDNLGPDVGVDSIGDFSQAVAMSKLFNKLDQANSLPKTIIYNLNPADNEVFATMTGNFQDGSVPGKMQFGSAWWFLDQKDGMEKQINALSNMGILSQFVGMLTDSRSFLSYPRHEYFRRTLCNLIGTDMQNGELPIDYDWIGGIVKDICYGNAEKYFGFEK</sequence>
<dbReference type="KEGG" id="fpf:DCC35_00190"/>
<evidence type="ECO:0000313" key="8">
    <source>
        <dbReference type="EMBL" id="QCK13278.1"/>
    </source>
</evidence>
<dbReference type="EC" id="5.3.1.12" evidence="4 7"/>
<dbReference type="EMBL" id="CP028923">
    <property type="protein sequence ID" value="QCK13278.1"/>
    <property type="molecule type" value="Genomic_DNA"/>
</dbReference>
<evidence type="ECO:0000256" key="2">
    <source>
        <dbReference type="ARBA" id="ARBA00004892"/>
    </source>
</evidence>
<dbReference type="Gene3D" id="3.20.20.140">
    <property type="entry name" value="Metal-dependent hydrolases"/>
    <property type="match status" value="1"/>
</dbReference>
<dbReference type="PANTHER" id="PTHR30068">
    <property type="entry name" value="URONATE ISOMERASE"/>
    <property type="match status" value="1"/>
</dbReference>
<evidence type="ECO:0000256" key="3">
    <source>
        <dbReference type="ARBA" id="ARBA00008397"/>
    </source>
</evidence>
<dbReference type="UniPathway" id="UPA00246"/>
<dbReference type="HAMAP" id="MF_00675">
    <property type="entry name" value="UxaC"/>
    <property type="match status" value="1"/>
</dbReference>
<dbReference type="NCBIfam" id="NF002794">
    <property type="entry name" value="PRK02925.1"/>
    <property type="match status" value="1"/>
</dbReference>
<dbReference type="SUPFAM" id="SSF51556">
    <property type="entry name" value="Metallo-dependent hydrolases"/>
    <property type="match status" value="1"/>
</dbReference>